<sequence>MRILEKKNWLLVLLLNLITFGLFTFYIGYKLKVYKKGSWYFNKYYWILGVIFMIPFIIMFLIFYIQTATSVCQKLGLYGYKLYCLPYPWLLGIIVPFAGWLFFILLYIYVSLFYSFRLAKGAGEDYLEK</sequence>
<feature type="transmembrane region" description="Helical" evidence="1">
    <location>
        <begin position="9"/>
        <end position="29"/>
    </location>
</feature>
<dbReference type="AlphaFoldDB" id="A0A9D0ZRV6"/>
<evidence type="ECO:0000313" key="2">
    <source>
        <dbReference type="EMBL" id="HIQ90205.1"/>
    </source>
</evidence>
<accession>A0A9D0ZRV6</accession>
<dbReference type="EMBL" id="DVFV01000024">
    <property type="protein sequence ID" value="HIQ90205.1"/>
    <property type="molecule type" value="Genomic_DNA"/>
</dbReference>
<keyword evidence="1" id="KW-0472">Membrane</keyword>
<feature type="transmembrane region" description="Helical" evidence="1">
    <location>
        <begin position="86"/>
        <end position="110"/>
    </location>
</feature>
<feature type="transmembrane region" description="Helical" evidence="1">
    <location>
        <begin position="44"/>
        <end position="65"/>
    </location>
</feature>
<keyword evidence="1" id="KW-0812">Transmembrane</keyword>
<evidence type="ECO:0000313" key="3">
    <source>
        <dbReference type="Proteomes" id="UP000886786"/>
    </source>
</evidence>
<dbReference type="Proteomes" id="UP000886786">
    <property type="component" value="Unassembled WGS sequence"/>
</dbReference>
<reference evidence="2" key="1">
    <citation type="submission" date="2020-10" db="EMBL/GenBank/DDBJ databases">
        <authorList>
            <person name="Gilroy R."/>
        </authorList>
    </citation>
    <scope>NUCLEOTIDE SEQUENCE</scope>
    <source>
        <strain evidence="2">CHK147-3167</strain>
    </source>
</reference>
<keyword evidence="1" id="KW-1133">Transmembrane helix</keyword>
<protein>
    <submittedName>
        <fullName evidence="2">Uncharacterized protein</fullName>
    </submittedName>
</protein>
<gene>
    <name evidence="2" type="ORF">IAB27_01060</name>
</gene>
<organism evidence="2 3">
    <name type="scientific">Candidatus Coprosoma intestinipullorum</name>
    <dbReference type="NCBI Taxonomy" id="2840752"/>
    <lineage>
        <taxon>Bacteria</taxon>
        <taxon>Bacillati</taxon>
        <taxon>Bacillota</taxon>
        <taxon>Bacillota incertae sedis</taxon>
        <taxon>Candidatus Coprosoma</taxon>
    </lineage>
</organism>
<comment type="caution">
    <text evidence="2">The sequence shown here is derived from an EMBL/GenBank/DDBJ whole genome shotgun (WGS) entry which is preliminary data.</text>
</comment>
<reference evidence="2" key="2">
    <citation type="journal article" date="2021" name="PeerJ">
        <title>Extensive microbial diversity within the chicken gut microbiome revealed by metagenomics and culture.</title>
        <authorList>
            <person name="Gilroy R."/>
            <person name="Ravi A."/>
            <person name="Getino M."/>
            <person name="Pursley I."/>
            <person name="Horton D.L."/>
            <person name="Alikhan N.F."/>
            <person name="Baker D."/>
            <person name="Gharbi K."/>
            <person name="Hall N."/>
            <person name="Watson M."/>
            <person name="Adriaenssens E.M."/>
            <person name="Foster-Nyarko E."/>
            <person name="Jarju S."/>
            <person name="Secka A."/>
            <person name="Antonio M."/>
            <person name="Oren A."/>
            <person name="Chaudhuri R.R."/>
            <person name="La Ragione R."/>
            <person name="Hildebrand F."/>
            <person name="Pallen M.J."/>
        </authorList>
    </citation>
    <scope>NUCLEOTIDE SEQUENCE</scope>
    <source>
        <strain evidence="2">CHK147-3167</strain>
    </source>
</reference>
<proteinExistence type="predicted"/>
<evidence type="ECO:0000256" key="1">
    <source>
        <dbReference type="SAM" id="Phobius"/>
    </source>
</evidence>
<name>A0A9D0ZRV6_9FIRM</name>